<organism evidence="2 3">
    <name type="scientific">Actinacidiphila bryophytorum</name>
    <dbReference type="NCBI Taxonomy" id="1436133"/>
    <lineage>
        <taxon>Bacteria</taxon>
        <taxon>Bacillati</taxon>
        <taxon>Actinomycetota</taxon>
        <taxon>Actinomycetes</taxon>
        <taxon>Kitasatosporales</taxon>
        <taxon>Streptomycetaceae</taxon>
        <taxon>Actinacidiphila</taxon>
    </lineage>
</organism>
<feature type="compositionally biased region" description="Low complexity" evidence="1">
    <location>
        <begin position="35"/>
        <end position="45"/>
    </location>
</feature>
<sequence>MGGVPVGTGRPPRPRPRHEHPERPPAGEGGDAGRRQIPQRPGPRGVAPHRAGAYPLGLQRGRRLDRTPTRAPGGLRGRVCATGSGQPLGSP</sequence>
<comment type="caution">
    <text evidence="2">The sequence shown here is derived from an EMBL/GenBank/DDBJ whole genome shotgun (WGS) entry which is preliminary data.</text>
</comment>
<name>A0A9W4E0B4_9ACTN</name>
<evidence type="ECO:0000313" key="3">
    <source>
        <dbReference type="Proteomes" id="UP001153328"/>
    </source>
</evidence>
<dbReference type="Proteomes" id="UP001153328">
    <property type="component" value="Unassembled WGS sequence"/>
</dbReference>
<evidence type="ECO:0000313" key="2">
    <source>
        <dbReference type="EMBL" id="CAG7600995.1"/>
    </source>
</evidence>
<evidence type="ECO:0000256" key="1">
    <source>
        <dbReference type="SAM" id="MobiDB-lite"/>
    </source>
</evidence>
<feature type="region of interest" description="Disordered" evidence="1">
    <location>
        <begin position="1"/>
        <end position="91"/>
    </location>
</feature>
<gene>
    <name evidence="2" type="ORF">SBRY_10377</name>
</gene>
<reference evidence="2" key="1">
    <citation type="submission" date="2021-06" db="EMBL/GenBank/DDBJ databases">
        <authorList>
            <person name="Arsene-Ploetze F."/>
        </authorList>
    </citation>
    <scope>NUCLEOTIDE SEQUENCE</scope>
    <source>
        <strain evidence="2">SBRY1</strain>
    </source>
</reference>
<dbReference type="AlphaFoldDB" id="A0A9W4E0B4"/>
<proteinExistence type="predicted"/>
<accession>A0A9W4E0B4</accession>
<protein>
    <submittedName>
        <fullName evidence="2">Uncharacterized protein</fullName>
    </submittedName>
</protein>
<keyword evidence="3" id="KW-1185">Reference proteome</keyword>
<dbReference type="EMBL" id="CAJVAX010000001">
    <property type="protein sequence ID" value="CAG7600995.1"/>
    <property type="molecule type" value="Genomic_DNA"/>
</dbReference>